<comment type="caution">
    <text evidence="1">The sequence shown here is derived from an EMBL/GenBank/DDBJ whole genome shotgun (WGS) entry which is preliminary data.</text>
</comment>
<evidence type="ECO:0000313" key="2">
    <source>
        <dbReference type="Proteomes" id="UP001230649"/>
    </source>
</evidence>
<name>A0ACC2VDH3_9TREE</name>
<reference evidence="1" key="1">
    <citation type="submission" date="2023-04" db="EMBL/GenBank/DDBJ databases">
        <title>Draft Genome sequencing of Naganishia species isolated from polar environments using Oxford Nanopore Technology.</title>
        <authorList>
            <person name="Leo P."/>
            <person name="Venkateswaran K."/>
        </authorList>
    </citation>
    <scope>NUCLEOTIDE SEQUENCE</scope>
    <source>
        <strain evidence="1">MNA-CCFEE 5262</strain>
    </source>
</reference>
<organism evidence="1 2">
    <name type="scientific">Naganishia adeliensis</name>
    <dbReference type="NCBI Taxonomy" id="92952"/>
    <lineage>
        <taxon>Eukaryota</taxon>
        <taxon>Fungi</taxon>
        <taxon>Dikarya</taxon>
        <taxon>Basidiomycota</taxon>
        <taxon>Agaricomycotina</taxon>
        <taxon>Tremellomycetes</taxon>
        <taxon>Filobasidiales</taxon>
        <taxon>Filobasidiaceae</taxon>
        <taxon>Naganishia</taxon>
    </lineage>
</organism>
<dbReference type="Proteomes" id="UP001230649">
    <property type="component" value="Unassembled WGS sequence"/>
</dbReference>
<protein>
    <submittedName>
        <fullName evidence="1">Uncharacterized protein</fullName>
    </submittedName>
</protein>
<gene>
    <name evidence="1" type="ORF">QFC20_006372</name>
</gene>
<proteinExistence type="predicted"/>
<sequence>MALLYKDLTKSRQQQLKMLDRRVRLTSEVLASIRQIKLYAYEGYFGPRITEYRGKELARLRKRKRKRSNASLSMVMVSETFTPKEMSLKGSKLADVDTHCRRGHELNVTTIFASLQLFNVIKAPMAELPISIAALSDVHAAMIRIARILTAEEQPYGLIIDPTSRFAVEAVGDFSYETARGPDQVASGPLSESKKATNYTKKRASTGFPALEEGSEPEVSQGANEEELQPFALTDINLRIERGSFVVIFGPIASGKTALLESILGEMKQNQGAPVTFGGSISLVTQTPWTQSASVKDNILFGKDMHSARLQETINTCALSVDLQQLSDGINTEIGERGINLSGGQRSRVALARAAYSDADVVILDDPLSAVDSHVSAHLIEQCLLGMMKHKTRLLATHHLGVAQHADLIIVMDRGRIIQQGTYEGLRSMEGTFQTLMDEYGDTGRDAAEGGQGPNDLQSDEPLAREDDQSTAEPDPTTRPTEKAVTKIHLDEEIFTGGISGKTWTAYLKALHKGGPFMIALSAAVLAECVSVALTLLLGFWTTSSIPGFEQSDYMGLYAGLGVAVSFASFVGTYATYLCALGASFLMAQQAFNAVLRSPVSFHDRTPSGRVISRLTKDIEVLDDQLSDHLSMLPGGILSIIGTIGLVFYTFPYLGLVFIPMFAVYFLVGKVYARTARQLRRINSTTRSYVYSQFGEQLSGLMSIRAYRQERNFTEKFRKALDNEGRFFYVIGFMQHWLCLRLDLLGSLLILGIGVFGVCYRNEVSPAKLSVVLIYAMQTTQASVLESSLTQLPVEAAPKKDNDPDDTWPSKGEIEFQQVQLKYRPELPAVLKGLSFHIYPGEKAMFRLVELSEGKITVDGVNLAEIGLDTLRHQLSAIPQEPLLFSGTIRQNLNPEGDKTDAELYDALQRCGLVQPQGEHPERFNKFHLEAQIVDEGSNFSGGERQLVALCRALVKNRRVLMLDEATSSVDPETDAMIQKTIRSEFGHVTLLCIAHMLATIAFYNRVLVLDQGTFAEFDTPLNLYDWEDSVFRSMCDAAYLAREAILKIRNEVPGCVEGHRP</sequence>
<keyword evidence="2" id="KW-1185">Reference proteome</keyword>
<accession>A0ACC2VDH3</accession>
<dbReference type="EMBL" id="JASBWS010000110">
    <property type="protein sequence ID" value="KAJ9096656.1"/>
    <property type="molecule type" value="Genomic_DNA"/>
</dbReference>
<evidence type="ECO:0000313" key="1">
    <source>
        <dbReference type="EMBL" id="KAJ9096656.1"/>
    </source>
</evidence>